<keyword evidence="2" id="KW-1185">Reference proteome</keyword>
<reference evidence="1 2" key="1">
    <citation type="journal article" date="2023" name="Arcadia Sci">
        <title>De novo assembly of a long-read Amblyomma americanum tick genome.</title>
        <authorList>
            <person name="Chou S."/>
            <person name="Poskanzer K.E."/>
            <person name="Rollins M."/>
            <person name="Thuy-Boun P.S."/>
        </authorList>
    </citation>
    <scope>NUCLEOTIDE SEQUENCE [LARGE SCALE GENOMIC DNA]</scope>
    <source>
        <strain evidence="1">F_SG_1</strain>
        <tissue evidence="1">Salivary glands</tissue>
    </source>
</reference>
<sequence length="156" mass="17077">MSSSLALKVYNSTAADSTQTDEASASNSSSVHSACAVDFLCIAEACNQTGFVDRANAQVGDGAHYERHTNAQNMTVIRTYESESTILRTIGSVVSEMPKNSEAIFGWALVDMNYEDSVGHKCPVYAESEASFARTRAVRQVMLKREGYELRKLLHI</sequence>
<accession>A0AAQ4DPJ9</accession>
<gene>
    <name evidence="1" type="ORF">V5799_033001</name>
</gene>
<comment type="caution">
    <text evidence="1">The sequence shown here is derived from an EMBL/GenBank/DDBJ whole genome shotgun (WGS) entry which is preliminary data.</text>
</comment>
<dbReference type="EMBL" id="JARKHS020028315">
    <property type="protein sequence ID" value="KAK8764389.1"/>
    <property type="molecule type" value="Genomic_DNA"/>
</dbReference>
<proteinExistence type="predicted"/>
<evidence type="ECO:0000313" key="1">
    <source>
        <dbReference type="EMBL" id="KAK8764389.1"/>
    </source>
</evidence>
<dbReference type="AlphaFoldDB" id="A0AAQ4DPJ9"/>
<organism evidence="1 2">
    <name type="scientific">Amblyomma americanum</name>
    <name type="common">Lone star tick</name>
    <dbReference type="NCBI Taxonomy" id="6943"/>
    <lineage>
        <taxon>Eukaryota</taxon>
        <taxon>Metazoa</taxon>
        <taxon>Ecdysozoa</taxon>
        <taxon>Arthropoda</taxon>
        <taxon>Chelicerata</taxon>
        <taxon>Arachnida</taxon>
        <taxon>Acari</taxon>
        <taxon>Parasitiformes</taxon>
        <taxon>Ixodida</taxon>
        <taxon>Ixodoidea</taxon>
        <taxon>Ixodidae</taxon>
        <taxon>Amblyomminae</taxon>
        <taxon>Amblyomma</taxon>
    </lineage>
</organism>
<name>A0AAQ4DPJ9_AMBAM</name>
<dbReference type="Proteomes" id="UP001321473">
    <property type="component" value="Unassembled WGS sequence"/>
</dbReference>
<evidence type="ECO:0000313" key="2">
    <source>
        <dbReference type="Proteomes" id="UP001321473"/>
    </source>
</evidence>
<protein>
    <submittedName>
        <fullName evidence="1">Uncharacterized protein</fullName>
    </submittedName>
</protein>